<feature type="region of interest" description="Disordered" evidence="1">
    <location>
        <begin position="47"/>
        <end position="71"/>
    </location>
</feature>
<dbReference type="Proteomes" id="UP000299102">
    <property type="component" value="Unassembled WGS sequence"/>
</dbReference>
<comment type="caution">
    <text evidence="2">The sequence shown here is derived from an EMBL/GenBank/DDBJ whole genome shotgun (WGS) entry which is preliminary data.</text>
</comment>
<reference evidence="2 3" key="1">
    <citation type="journal article" date="2019" name="Commun. Biol.">
        <title>The bagworm genome reveals a unique fibroin gene that provides high tensile strength.</title>
        <authorList>
            <person name="Kono N."/>
            <person name="Nakamura H."/>
            <person name="Ohtoshi R."/>
            <person name="Tomita M."/>
            <person name="Numata K."/>
            <person name="Arakawa K."/>
        </authorList>
    </citation>
    <scope>NUCLEOTIDE SEQUENCE [LARGE SCALE GENOMIC DNA]</scope>
</reference>
<accession>A0A4C1WX50</accession>
<dbReference type="AlphaFoldDB" id="A0A4C1WX50"/>
<evidence type="ECO:0000313" key="2">
    <source>
        <dbReference type="EMBL" id="GBP55941.1"/>
    </source>
</evidence>
<evidence type="ECO:0000256" key="1">
    <source>
        <dbReference type="SAM" id="MobiDB-lite"/>
    </source>
</evidence>
<name>A0A4C1WX50_EUMVA</name>
<gene>
    <name evidence="2" type="ORF">EVAR_97654_1</name>
</gene>
<evidence type="ECO:0000313" key="3">
    <source>
        <dbReference type="Proteomes" id="UP000299102"/>
    </source>
</evidence>
<keyword evidence="3" id="KW-1185">Reference proteome</keyword>
<proteinExistence type="predicted"/>
<organism evidence="2 3">
    <name type="scientific">Eumeta variegata</name>
    <name type="common">Bagworm moth</name>
    <name type="synonym">Eumeta japonica</name>
    <dbReference type="NCBI Taxonomy" id="151549"/>
    <lineage>
        <taxon>Eukaryota</taxon>
        <taxon>Metazoa</taxon>
        <taxon>Ecdysozoa</taxon>
        <taxon>Arthropoda</taxon>
        <taxon>Hexapoda</taxon>
        <taxon>Insecta</taxon>
        <taxon>Pterygota</taxon>
        <taxon>Neoptera</taxon>
        <taxon>Endopterygota</taxon>
        <taxon>Lepidoptera</taxon>
        <taxon>Glossata</taxon>
        <taxon>Ditrysia</taxon>
        <taxon>Tineoidea</taxon>
        <taxon>Psychidae</taxon>
        <taxon>Oiketicinae</taxon>
        <taxon>Eumeta</taxon>
    </lineage>
</organism>
<sequence>MRIENRTGIGIEEGIAIRTVINYRNRSVYKIKAFILSTRAGPRTEVDFNSDPALGPGPAFDSDFGTPESCF</sequence>
<protein>
    <submittedName>
        <fullName evidence="2">Uncharacterized protein</fullName>
    </submittedName>
</protein>
<dbReference type="EMBL" id="BGZK01000682">
    <property type="protein sequence ID" value="GBP55941.1"/>
    <property type="molecule type" value="Genomic_DNA"/>
</dbReference>